<comment type="cofactor">
    <cofactor evidence="1">
        <name>Mg(2+)</name>
        <dbReference type="ChEBI" id="CHEBI:18420"/>
    </cofactor>
</comment>
<keyword evidence="3" id="KW-0378">Hydrolase</keyword>
<name>A0A1H5KH44_9PSED</name>
<keyword evidence="5" id="KW-1133">Transmembrane helix</keyword>
<organism evidence="7 8">
    <name type="scientific">Pseudomonas migulae</name>
    <dbReference type="NCBI Taxonomy" id="78543"/>
    <lineage>
        <taxon>Bacteria</taxon>
        <taxon>Pseudomonadati</taxon>
        <taxon>Pseudomonadota</taxon>
        <taxon>Gammaproteobacteria</taxon>
        <taxon>Pseudomonadales</taxon>
        <taxon>Pseudomonadaceae</taxon>
        <taxon>Pseudomonas</taxon>
    </lineage>
</organism>
<dbReference type="GO" id="GO:0016788">
    <property type="term" value="F:hydrolase activity, acting on ester bonds"/>
    <property type="evidence" value="ECO:0007669"/>
    <property type="project" value="InterPro"/>
</dbReference>
<feature type="region of interest" description="Disordered" evidence="4">
    <location>
        <begin position="209"/>
        <end position="252"/>
    </location>
</feature>
<evidence type="ECO:0000256" key="5">
    <source>
        <dbReference type="SAM" id="Phobius"/>
    </source>
</evidence>
<evidence type="ECO:0000259" key="6">
    <source>
        <dbReference type="SMART" id="SM00990"/>
    </source>
</evidence>
<accession>A0A1H5KH44</accession>
<keyword evidence="5" id="KW-0812">Transmembrane</keyword>
<reference evidence="7 8" key="1">
    <citation type="submission" date="2016-10" db="EMBL/GenBank/DDBJ databases">
        <authorList>
            <person name="de Groot N.N."/>
        </authorList>
    </citation>
    <scope>NUCLEOTIDE SEQUENCE [LARGE SCALE GENOMIC DNA]</scope>
    <source>
        <strain evidence="7 8">BS3662</strain>
    </source>
</reference>
<sequence length="463" mass="50816">MAIIQEPKSPQAPKGCTTTSVKGEVTIGTVAPNDQGYLMEKARYAARFPRLTVKPTRDGGIADVELKQLVMSGLIKADEFRHDFRWDYKAEVSFDMAPKMPKPPIPFLSTSLSRGQRPDPDRRHTMTFFPSGRTSGLLRRPDVIIVQNPNVRWPGTMGPDHDGAMHPDNLERVVEVKFPKDFLSREQRQDYERIAGKKKRFAVLEVSDCRDDEERERDREFNKEHKPTRASDPAKWLPLLPPNTPDQPPRPAPVPVPVYGPAPTTRPAHVESWTQQVQASVDSLLEQGAQGIRQLSKEVQQHLQDAVAWLDKKGEWVRREAQKTWVWVSETGGQILSWTDDQLRAVWKEIQRYTDLTLEMLKEINWAQVLIDLGIAVATVVVVVGIGAALVSMGIPAALVSGLLLLIRLAAVAWTALAGVLSTMSAAVSGAVASTSAAVSGAVAGTTAAVGSMLVIPAAATAN</sequence>
<feature type="transmembrane region" description="Helical" evidence="5">
    <location>
        <begin position="437"/>
        <end position="460"/>
    </location>
</feature>
<feature type="transmembrane region" description="Helical" evidence="5">
    <location>
        <begin position="366"/>
        <end position="391"/>
    </location>
</feature>
<evidence type="ECO:0000256" key="3">
    <source>
        <dbReference type="ARBA" id="ARBA00022801"/>
    </source>
</evidence>
<evidence type="ECO:0000256" key="1">
    <source>
        <dbReference type="ARBA" id="ARBA00001946"/>
    </source>
</evidence>
<proteinExistence type="predicted"/>
<evidence type="ECO:0000256" key="4">
    <source>
        <dbReference type="SAM" id="MobiDB-lite"/>
    </source>
</evidence>
<feature type="transmembrane region" description="Helical" evidence="5">
    <location>
        <begin position="398"/>
        <end position="417"/>
    </location>
</feature>
<dbReference type="RefSeq" id="WP_084321629.1">
    <property type="nucleotide sequence ID" value="NZ_FNTY01000002.1"/>
</dbReference>
<dbReference type="InterPro" id="IPR014883">
    <property type="entry name" value="VRR_NUC"/>
</dbReference>
<evidence type="ECO:0000313" key="7">
    <source>
        <dbReference type="EMBL" id="SEE63421.1"/>
    </source>
</evidence>
<feature type="compositionally biased region" description="Basic and acidic residues" evidence="4">
    <location>
        <begin position="216"/>
        <end position="229"/>
    </location>
</feature>
<keyword evidence="5" id="KW-0472">Membrane</keyword>
<dbReference type="Pfam" id="PF08774">
    <property type="entry name" value="VRR_NUC"/>
    <property type="match status" value="1"/>
</dbReference>
<dbReference type="EMBL" id="FNTY01000002">
    <property type="protein sequence ID" value="SEE63421.1"/>
    <property type="molecule type" value="Genomic_DNA"/>
</dbReference>
<dbReference type="Proteomes" id="UP000198985">
    <property type="component" value="Unassembled WGS sequence"/>
</dbReference>
<evidence type="ECO:0000313" key="8">
    <source>
        <dbReference type="Proteomes" id="UP000198985"/>
    </source>
</evidence>
<dbReference type="GO" id="GO:0004518">
    <property type="term" value="F:nuclease activity"/>
    <property type="evidence" value="ECO:0007669"/>
    <property type="project" value="UniProtKB-KW"/>
</dbReference>
<keyword evidence="2" id="KW-0540">Nuclease</keyword>
<dbReference type="AlphaFoldDB" id="A0A1H5KH44"/>
<evidence type="ECO:0000256" key="2">
    <source>
        <dbReference type="ARBA" id="ARBA00022722"/>
    </source>
</evidence>
<feature type="domain" description="VRR-NUC" evidence="6">
    <location>
        <begin position="85"/>
        <end position="208"/>
    </location>
</feature>
<feature type="region of interest" description="Disordered" evidence="4">
    <location>
        <begin position="107"/>
        <end position="131"/>
    </location>
</feature>
<protein>
    <submittedName>
        <fullName evidence="7">VRR-NUC domain-containing protein</fullName>
    </submittedName>
</protein>
<gene>
    <name evidence="7" type="ORF">SAMN04490194_3185</name>
</gene>
<feature type="compositionally biased region" description="Pro residues" evidence="4">
    <location>
        <begin position="239"/>
        <end position="252"/>
    </location>
</feature>
<dbReference type="SMART" id="SM00990">
    <property type="entry name" value="VRR_NUC"/>
    <property type="match status" value="1"/>
</dbReference>